<reference evidence="2 3" key="1">
    <citation type="submission" date="2018-11" db="EMBL/GenBank/DDBJ databases">
        <authorList>
            <consortium name="Pathogen Informatics"/>
        </authorList>
    </citation>
    <scope>NUCLEOTIDE SEQUENCE [LARGE SCALE GENOMIC DNA]</scope>
</reference>
<dbReference type="OrthoDB" id="5862033at2759"/>
<evidence type="ECO:0000313" key="3">
    <source>
        <dbReference type="Proteomes" id="UP000050761"/>
    </source>
</evidence>
<protein>
    <submittedName>
        <fullName evidence="4">Reverse transcriptase domain-containing protein</fullName>
    </submittedName>
</protein>
<evidence type="ECO:0000256" key="1">
    <source>
        <dbReference type="SAM" id="Phobius"/>
    </source>
</evidence>
<reference evidence="4" key="2">
    <citation type="submission" date="2019-09" db="UniProtKB">
        <authorList>
            <consortium name="WormBaseParasite"/>
        </authorList>
    </citation>
    <scope>IDENTIFICATION</scope>
</reference>
<organism evidence="3 4">
    <name type="scientific">Heligmosomoides polygyrus</name>
    <name type="common">Parasitic roundworm</name>
    <dbReference type="NCBI Taxonomy" id="6339"/>
    <lineage>
        <taxon>Eukaryota</taxon>
        <taxon>Metazoa</taxon>
        <taxon>Ecdysozoa</taxon>
        <taxon>Nematoda</taxon>
        <taxon>Chromadorea</taxon>
        <taxon>Rhabditida</taxon>
        <taxon>Rhabditina</taxon>
        <taxon>Rhabditomorpha</taxon>
        <taxon>Strongyloidea</taxon>
        <taxon>Heligmosomidae</taxon>
        <taxon>Heligmosomoides</taxon>
    </lineage>
</organism>
<keyword evidence="3" id="KW-1185">Reference proteome</keyword>
<keyword evidence="1" id="KW-1133">Transmembrane helix</keyword>
<proteinExistence type="predicted"/>
<feature type="transmembrane region" description="Helical" evidence="1">
    <location>
        <begin position="106"/>
        <end position="129"/>
    </location>
</feature>
<dbReference type="WBParaSite" id="HPBE_0002299101-mRNA-1">
    <property type="protein sequence ID" value="HPBE_0002299101-mRNA-1"/>
    <property type="gene ID" value="HPBE_0002299101"/>
</dbReference>
<feature type="transmembrane region" description="Helical" evidence="1">
    <location>
        <begin position="198"/>
        <end position="217"/>
    </location>
</feature>
<accession>A0A183GJX9</accession>
<sequence>MESFDVTSLYTNVSNDSALEAVYELLGEHHLGIDMYGLTVGQVMLLLKECLSCNLFRWSGSSDRLPTYSNLSFSPSFIVSASFGVLPRRVNYIIIIIMLWSDSDAVALFPTIMSLSAVAPLVVSLLICWSRSLHADDALTTFAELLVSRFEEQSRAKLLDEPFNELKSKIQVRNEDPRAALVSSKAKLEQLIADRTKALQVGVLPFVVFFAFLPLLGGSGRLWPLLNF</sequence>
<name>A0A183GJX9_HELPZ</name>
<dbReference type="Proteomes" id="UP000050761">
    <property type="component" value="Unassembled WGS sequence"/>
</dbReference>
<dbReference type="EMBL" id="UZAH01034564">
    <property type="protein sequence ID" value="VDP35858.1"/>
    <property type="molecule type" value="Genomic_DNA"/>
</dbReference>
<gene>
    <name evidence="2" type="ORF">HPBE_LOCUS22990</name>
</gene>
<keyword evidence="1" id="KW-0472">Membrane</keyword>
<keyword evidence="1" id="KW-0812">Transmembrane</keyword>
<dbReference type="AlphaFoldDB" id="A0A183GJX9"/>
<accession>A0A3P8DPR6</accession>
<evidence type="ECO:0000313" key="4">
    <source>
        <dbReference type="WBParaSite" id="HPBE_0002299101-mRNA-1"/>
    </source>
</evidence>
<evidence type="ECO:0000313" key="2">
    <source>
        <dbReference type="EMBL" id="VDP35858.1"/>
    </source>
</evidence>